<dbReference type="UniPathway" id="UPA00079"/>
<dbReference type="InterPro" id="IPR010197">
    <property type="entry name" value="OSBS/NAAAR"/>
</dbReference>
<dbReference type="SUPFAM" id="SSF54826">
    <property type="entry name" value="Enolase N-terminal domain-like"/>
    <property type="match status" value="1"/>
</dbReference>
<evidence type="ECO:0000313" key="9">
    <source>
        <dbReference type="EMBL" id="MCM5672749.1"/>
    </source>
</evidence>
<protein>
    <recommendedName>
        <fullName evidence="5 6">o-succinylbenzoate synthase</fullName>
        <ecNumber evidence="5 6">4.2.1.113</ecNumber>
    </recommendedName>
</protein>
<dbReference type="UniPathway" id="UPA01057">
    <property type="reaction ID" value="UER00165"/>
</dbReference>
<evidence type="ECO:0000256" key="4">
    <source>
        <dbReference type="ARBA" id="ARBA00023239"/>
    </source>
</evidence>
<dbReference type="InterPro" id="IPR029065">
    <property type="entry name" value="Enolase_C-like"/>
</dbReference>
<organism evidence="8">
    <name type="scientific">Staphylococcus hominis</name>
    <dbReference type="NCBI Taxonomy" id="1290"/>
    <lineage>
        <taxon>Bacteria</taxon>
        <taxon>Bacillati</taxon>
        <taxon>Bacillota</taxon>
        <taxon>Bacilli</taxon>
        <taxon>Bacillales</taxon>
        <taxon>Staphylococcaceae</taxon>
        <taxon>Staphylococcus</taxon>
    </lineage>
</organism>
<dbReference type="PANTHER" id="PTHR48073:SF5">
    <property type="entry name" value="O-SUCCINYLBENZOATE SYNTHASE"/>
    <property type="match status" value="1"/>
</dbReference>
<dbReference type="Pfam" id="PF13378">
    <property type="entry name" value="MR_MLE_C"/>
    <property type="match status" value="1"/>
</dbReference>
<dbReference type="Gene3D" id="3.20.20.120">
    <property type="entry name" value="Enolase-like C-terminal domain"/>
    <property type="match status" value="1"/>
</dbReference>
<evidence type="ECO:0000256" key="3">
    <source>
        <dbReference type="ARBA" id="ARBA00022842"/>
    </source>
</evidence>
<reference evidence="8" key="1">
    <citation type="submission" date="2016-02" db="EMBL/GenBank/DDBJ databases">
        <title>Genomic sequence of a clinical Staphylococcus hominis isolate.</title>
        <authorList>
            <person name="McClure J.M."/>
            <person name="Zhang K."/>
        </authorList>
    </citation>
    <scope>NUCLEOTIDE SEQUENCE</scope>
    <source>
        <strain evidence="8">C34847</strain>
    </source>
</reference>
<keyword evidence="3" id="KW-0460">Magnesium</keyword>
<name>A0A3S7GZU2_STAHO</name>
<evidence type="ECO:0000256" key="6">
    <source>
        <dbReference type="NCBIfam" id="TIGR01928"/>
    </source>
</evidence>
<dbReference type="NCBIfam" id="TIGR01928">
    <property type="entry name" value="menC_lowGC_arch"/>
    <property type="match status" value="1"/>
</dbReference>
<feature type="domain" description="Enolase C-terminal" evidence="7">
    <location>
        <begin position="142"/>
        <end position="282"/>
    </location>
</feature>
<comment type="cofactor">
    <cofactor evidence="1">
        <name>a divalent metal cation</name>
        <dbReference type="ChEBI" id="CHEBI:60240"/>
    </cofactor>
</comment>
<dbReference type="SFLD" id="SFLDG00180">
    <property type="entry name" value="muconate_cycloisomerase"/>
    <property type="match status" value="1"/>
</dbReference>
<dbReference type="EMBL" id="CP014567">
    <property type="protein sequence ID" value="AVI07022.1"/>
    <property type="molecule type" value="Genomic_DNA"/>
</dbReference>
<dbReference type="InterPro" id="IPR036849">
    <property type="entry name" value="Enolase-like_C_sf"/>
</dbReference>
<sequence length="335" mass="38658">MKIIDIQFYYYTAPFHSPITTPKVEMTHRKALIVRFISDEGKNYFGECNAFETDWYDTETIETVKIRIQQWSKKILNQSFNTFSDWLPYLDVLDSYPATRCTVVMAVYQMFYSQPCFNVEYGATVSGLSSSQLQTLKDTKPARIKLKWSSHLINDIKKLRNELPFEFSLALDANESLDMSQFQLLKEIDQHNLLYVEEPFKDLNDLSYIDVTHYPAIAIDEKATDVQSILKIIHQYPITAVVVKPFRLGGIDRALELIHLLKEKDIKVIVGGMYEYGLSRYFTALLAKEGSYPGDITPDGYYFETDFTQGIGKLKEGLIYFNPPKVNINALSVYE</sequence>
<accession>A0A3S7GZU2</accession>
<dbReference type="RefSeq" id="WP_017176377.1">
    <property type="nucleotide sequence ID" value="NZ_CAXORX010000019.1"/>
</dbReference>
<proteinExistence type="predicted"/>
<reference evidence="9 10" key="2">
    <citation type="submission" date="2022-06" db="EMBL/GenBank/DDBJ databases">
        <title>Staphylococcus hominis ShoR14 genome sequence.</title>
        <authorList>
            <person name="Yeo C.C."/>
            <person name="Chew C.H."/>
            <person name="Che Hamzah A.M."/>
            <person name="Al-Trad E.I."/>
        </authorList>
    </citation>
    <scope>NUCLEOTIDE SEQUENCE [LARGE SCALE GENOMIC DNA]</scope>
    <source>
        <strain evidence="9 10">ShoR14</strain>
    </source>
</reference>
<keyword evidence="4 9" id="KW-0456">Lyase</keyword>
<keyword evidence="10" id="KW-1185">Reference proteome</keyword>
<dbReference type="SUPFAM" id="SSF51604">
    <property type="entry name" value="Enolase C-terminal domain-like"/>
    <property type="match status" value="1"/>
</dbReference>
<dbReference type="InterPro" id="IPR029017">
    <property type="entry name" value="Enolase-like_N"/>
</dbReference>
<dbReference type="EMBL" id="JAGHKT020000011">
    <property type="protein sequence ID" value="MCM5672749.1"/>
    <property type="molecule type" value="Genomic_DNA"/>
</dbReference>
<evidence type="ECO:0000259" key="7">
    <source>
        <dbReference type="Pfam" id="PF13378"/>
    </source>
</evidence>
<dbReference type="EC" id="4.2.1.113" evidence="5 6"/>
<evidence type="ECO:0000256" key="5">
    <source>
        <dbReference type="ARBA" id="ARBA00029491"/>
    </source>
</evidence>
<dbReference type="Gene3D" id="3.30.390.10">
    <property type="entry name" value="Enolase-like, N-terminal domain"/>
    <property type="match status" value="1"/>
</dbReference>
<keyword evidence="2" id="KW-0479">Metal-binding</keyword>
<evidence type="ECO:0000256" key="2">
    <source>
        <dbReference type="ARBA" id="ARBA00022723"/>
    </source>
</evidence>
<dbReference type="SFLD" id="SFLDF00009">
    <property type="entry name" value="o-succinylbenzoate_synthase"/>
    <property type="match status" value="1"/>
</dbReference>
<evidence type="ECO:0000313" key="8">
    <source>
        <dbReference type="EMBL" id="AVI07022.1"/>
    </source>
</evidence>
<dbReference type="GO" id="GO:0043748">
    <property type="term" value="F:O-succinylbenzoate synthase activity"/>
    <property type="evidence" value="ECO:0007669"/>
    <property type="project" value="UniProtKB-EC"/>
</dbReference>
<evidence type="ECO:0000313" key="10">
    <source>
        <dbReference type="Proteomes" id="UP000665944"/>
    </source>
</evidence>
<dbReference type="AlphaFoldDB" id="A0A3S7GZU2"/>
<dbReference type="GO" id="GO:0009234">
    <property type="term" value="P:menaquinone biosynthetic process"/>
    <property type="evidence" value="ECO:0007669"/>
    <property type="project" value="UniProtKB-UniRule"/>
</dbReference>
<evidence type="ECO:0000256" key="1">
    <source>
        <dbReference type="ARBA" id="ARBA00001968"/>
    </source>
</evidence>
<dbReference type="PANTHER" id="PTHR48073">
    <property type="entry name" value="O-SUCCINYLBENZOATE SYNTHASE-RELATED"/>
    <property type="match status" value="1"/>
</dbReference>
<dbReference type="SFLD" id="SFLDS00001">
    <property type="entry name" value="Enolase"/>
    <property type="match status" value="1"/>
</dbReference>
<dbReference type="Proteomes" id="UP000665944">
    <property type="component" value="Unassembled WGS sequence"/>
</dbReference>
<dbReference type="GO" id="GO:0046872">
    <property type="term" value="F:metal ion binding"/>
    <property type="evidence" value="ECO:0007669"/>
    <property type="project" value="UniProtKB-KW"/>
</dbReference>
<gene>
    <name evidence="9" type="primary">menC</name>
    <name evidence="8" type="ORF">AZE34_09845</name>
    <name evidence="9" type="ORF">J7T32_008350</name>
</gene>